<organism evidence="1 2">
    <name type="scientific">Oryza meyeriana var. granulata</name>
    <dbReference type="NCBI Taxonomy" id="110450"/>
    <lineage>
        <taxon>Eukaryota</taxon>
        <taxon>Viridiplantae</taxon>
        <taxon>Streptophyta</taxon>
        <taxon>Embryophyta</taxon>
        <taxon>Tracheophyta</taxon>
        <taxon>Spermatophyta</taxon>
        <taxon>Magnoliopsida</taxon>
        <taxon>Liliopsida</taxon>
        <taxon>Poales</taxon>
        <taxon>Poaceae</taxon>
        <taxon>BOP clade</taxon>
        <taxon>Oryzoideae</taxon>
        <taxon>Oryzeae</taxon>
        <taxon>Oryzinae</taxon>
        <taxon>Oryza</taxon>
        <taxon>Oryza meyeriana</taxon>
    </lineage>
</organism>
<dbReference type="EMBL" id="SPHZ02000002">
    <property type="protein sequence ID" value="KAF0930857.1"/>
    <property type="molecule type" value="Genomic_DNA"/>
</dbReference>
<evidence type="ECO:0000313" key="2">
    <source>
        <dbReference type="Proteomes" id="UP000479710"/>
    </source>
</evidence>
<protein>
    <submittedName>
        <fullName evidence="1">Uncharacterized protein</fullName>
    </submittedName>
</protein>
<reference evidence="1 2" key="1">
    <citation type="submission" date="2019-11" db="EMBL/GenBank/DDBJ databases">
        <title>Whole genome sequence of Oryza granulata.</title>
        <authorList>
            <person name="Li W."/>
        </authorList>
    </citation>
    <scope>NUCLEOTIDE SEQUENCE [LARGE SCALE GENOMIC DNA]</scope>
    <source>
        <strain evidence="2">cv. Menghai</strain>
        <tissue evidence="1">Leaf</tissue>
    </source>
</reference>
<comment type="caution">
    <text evidence="1">The sequence shown here is derived from an EMBL/GenBank/DDBJ whole genome shotgun (WGS) entry which is preliminary data.</text>
</comment>
<keyword evidence="2" id="KW-1185">Reference proteome</keyword>
<sequence>MAGAPAFPQLRRRLHHLAGATTPSSAAPSRAGSPRPHHRLCRIEQHLGIPLLDANRRRSAAVVFNPRSSPSPPRRRAPYRCCSVLVHRRPSPTTVGLRAAAAAPLFCYVVLPHWTPSSRHGPPLPSPAPQAAVSVVIFASRW</sequence>
<gene>
    <name evidence="1" type="ORF">E2562_035957</name>
</gene>
<dbReference type="AlphaFoldDB" id="A0A6G1F1T7"/>
<name>A0A6G1F1T7_9ORYZ</name>
<evidence type="ECO:0000313" key="1">
    <source>
        <dbReference type="EMBL" id="KAF0930857.1"/>
    </source>
</evidence>
<proteinExistence type="predicted"/>
<accession>A0A6G1F1T7</accession>
<dbReference type="Proteomes" id="UP000479710">
    <property type="component" value="Unassembled WGS sequence"/>
</dbReference>